<comment type="caution">
    <text evidence="5">The sequence shown here is derived from an EMBL/GenBank/DDBJ whole genome shotgun (WGS) entry which is preliminary data.</text>
</comment>
<feature type="non-terminal residue" evidence="5">
    <location>
        <position position="208"/>
    </location>
</feature>
<evidence type="ECO:0000256" key="3">
    <source>
        <dbReference type="ARBA" id="ARBA00023319"/>
    </source>
</evidence>
<dbReference type="EMBL" id="JBEHCU010009284">
    <property type="protein sequence ID" value="KAL1380159.1"/>
    <property type="molecule type" value="Genomic_DNA"/>
</dbReference>
<keyword evidence="2" id="KW-1015">Disulfide bond</keyword>
<name>A0ABD1CUR3_CULPP</name>
<protein>
    <recommendedName>
        <fullName evidence="4">Ig-like domain-containing protein</fullName>
    </recommendedName>
</protein>
<dbReference type="Gene3D" id="2.60.40.10">
    <property type="entry name" value="Immunoglobulins"/>
    <property type="match status" value="1"/>
</dbReference>
<dbReference type="Pfam" id="PF13927">
    <property type="entry name" value="Ig_3"/>
    <property type="match status" value="1"/>
</dbReference>
<dbReference type="AlphaFoldDB" id="A0ABD1CUR3"/>
<feature type="domain" description="Ig-like" evidence="4">
    <location>
        <begin position="27"/>
        <end position="119"/>
    </location>
</feature>
<evidence type="ECO:0000313" key="6">
    <source>
        <dbReference type="Proteomes" id="UP001562425"/>
    </source>
</evidence>
<dbReference type="Proteomes" id="UP001562425">
    <property type="component" value="Unassembled WGS sequence"/>
</dbReference>
<evidence type="ECO:0000256" key="2">
    <source>
        <dbReference type="ARBA" id="ARBA00023157"/>
    </source>
</evidence>
<dbReference type="PROSITE" id="PS50835">
    <property type="entry name" value="IG_LIKE"/>
    <property type="match status" value="1"/>
</dbReference>
<dbReference type="SUPFAM" id="SSF48726">
    <property type="entry name" value="Immunoglobulin"/>
    <property type="match status" value="1"/>
</dbReference>
<dbReference type="FunFam" id="2.60.40.10:FF:000376">
    <property type="entry name" value="CLUMA_CG000981, isoform A"/>
    <property type="match status" value="1"/>
</dbReference>
<keyword evidence="1" id="KW-0677">Repeat</keyword>
<reference evidence="5 6" key="1">
    <citation type="submission" date="2024-05" db="EMBL/GenBank/DDBJ databases">
        <title>Culex pipiens pipiens assembly and annotation.</title>
        <authorList>
            <person name="Alout H."/>
            <person name="Durand T."/>
        </authorList>
    </citation>
    <scope>NUCLEOTIDE SEQUENCE [LARGE SCALE GENOMIC DNA]</scope>
    <source>
        <strain evidence="5">HA-2024</strain>
        <tissue evidence="5">Whole body</tissue>
    </source>
</reference>
<evidence type="ECO:0000259" key="4">
    <source>
        <dbReference type="PROSITE" id="PS50835"/>
    </source>
</evidence>
<sequence length="208" mass="22876">MGAYLCIASNGVPPSVSKRVMLIVHFPPMIWVPNQLVGAIDGQRMTLECHSEAYPKSINYWTREKGDIVPQGGKYEPVLIDNAYKVVMKLSIKVVSQADFGSYKCIAKNSLGETDGTIKLYKLPKSAINSVEAFEGRRKNKSRKGSTTFYETNDVIEDDPESTSRRKDLIVGGRNDESFEISSPASTLAPPLVVLFVVVSCTTLLPTV</sequence>
<dbReference type="InterPro" id="IPR013783">
    <property type="entry name" value="Ig-like_fold"/>
</dbReference>
<keyword evidence="6" id="KW-1185">Reference proteome</keyword>
<accession>A0ABD1CUR3</accession>
<evidence type="ECO:0000313" key="5">
    <source>
        <dbReference type="EMBL" id="KAL1380159.1"/>
    </source>
</evidence>
<keyword evidence="3" id="KW-0393">Immunoglobulin domain</keyword>
<dbReference type="InterPro" id="IPR007110">
    <property type="entry name" value="Ig-like_dom"/>
</dbReference>
<gene>
    <name evidence="5" type="ORF">pipiens_020268</name>
</gene>
<proteinExistence type="predicted"/>
<dbReference type="PANTHER" id="PTHR12231:SF253">
    <property type="entry name" value="DPR-INTERACTING PROTEIN ETA, ISOFORM B-RELATED"/>
    <property type="match status" value="1"/>
</dbReference>
<dbReference type="PANTHER" id="PTHR12231">
    <property type="entry name" value="CTX-RELATED TYPE I TRANSMEMBRANE PROTEIN"/>
    <property type="match status" value="1"/>
</dbReference>
<dbReference type="InterPro" id="IPR036179">
    <property type="entry name" value="Ig-like_dom_sf"/>
</dbReference>
<organism evidence="5 6">
    <name type="scientific">Culex pipiens pipiens</name>
    <name type="common">Northern house mosquito</name>
    <dbReference type="NCBI Taxonomy" id="38569"/>
    <lineage>
        <taxon>Eukaryota</taxon>
        <taxon>Metazoa</taxon>
        <taxon>Ecdysozoa</taxon>
        <taxon>Arthropoda</taxon>
        <taxon>Hexapoda</taxon>
        <taxon>Insecta</taxon>
        <taxon>Pterygota</taxon>
        <taxon>Neoptera</taxon>
        <taxon>Endopterygota</taxon>
        <taxon>Diptera</taxon>
        <taxon>Nematocera</taxon>
        <taxon>Culicoidea</taxon>
        <taxon>Culicidae</taxon>
        <taxon>Culicinae</taxon>
        <taxon>Culicini</taxon>
        <taxon>Culex</taxon>
        <taxon>Culex</taxon>
    </lineage>
</organism>
<evidence type="ECO:0000256" key="1">
    <source>
        <dbReference type="ARBA" id="ARBA00022737"/>
    </source>
</evidence>
<dbReference type="InterPro" id="IPR051170">
    <property type="entry name" value="Neural/epithelial_adhesion"/>
</dbReference>